<evidence type="ECO:0008006" key="4">
    <source>
        <dbReference type="Google" id="ProtNLM"/>
    </source>
</evidence>
<dbReference type="Proteomes" id="UP000267208">
    <property type="component" value="Chromosome"/>
</dbReference>
<dbReference type="RefSeq" id="WP_120142602.1">
    <property type="nucleotide sequence ID" value="NZ_CP031933.2"/>
</dbReference>
<feature type="signal peptide" evidence="1">
    <location>
        <begin position="1"/>
        <end position="23"/>
    </location>
</feature>
<feature type="chain" id="PRO_5038436067" description="Cell surface protein" evidence="1">
    <location>
        <begin position="24"/>
        <end position="649"/>
    </location>
</feature>
<dbReference type="EMBL" id="CP031933">
    <property type="protein sequence ID" value="AYE38353.1"/>
    <property type="molecule type" value="Genomic_DNA"/>
</dbReference>
<organism evidence="2 3">
    <name type="scientific">Companilactobacillus zhachilii</name>
    <dbReference type="NCBI Taxonomy" id="2304606"/>
    <lineage>
        <taxon>Bacteria</taxon>
        <taxon>Bacillati</taxon>
        <taxon>Bacillota</taxon>
        <taxon>Bacilli</taxon>
        <taxon>Lactobacillales</taxon>
        <taxon>Lactobacillaceae</taxon>
        <taxon>Companilactobacillus</taxon>
    </lineage>
</organism>
<evidence type="ECO:0000313" key="2">
    <source>
        <dbReference type="EMBL" id="AYE38353.1"/>
    </source>
</evidence>
<evidence type="ECO:0000256" key="1">
    <source>
        <dbReference type="SAM" id="SignalP"/>
    </source>
</evidence>
<keyword evidence="1" id="KW-0732">Signal</keyword>
<dbReference type="KEGG" id="lzh:D1B17_06775"/>
<protein>
    <recommendedName>
        <fullName evidence="4">Cell surface protein</fullName>
    </recommendedName>
</protein>
<dbReference type="OrthoDB" id="2329691at2"/>
<dbReference type="AlphaFoldDB" id="A0A386PUJ3"/>
<gene>
    <name evidence="2" type="ORF">D1B17_06775</name>
</gene>
<evidence type="ECO:0000313" key="3">
    <source>
        <dbReference type="Proteomes" id="UP000267208"/>
    </source>
</evidence>
<accession>A0A386PUJ3</accession>
<keyword evidence="3" id="KW-1185">Reference proteome</keyword>
<sequence length="649" mass="72795">MLLSIIVMMLFLLFDFNSDVSHAGGVKAQVNTTKETVIQAPFIPSEDGVYESMVWSRSGFNVQPKPDYFVKSGNDIFIHTHSGRTVMNWGNHESVKYRWYENIDDQGWHEIKNDSEDLSINVDKNMPDHERLYQASVTYDSKYTYYSKIANVHIKHDDVKATELKIKAANKYLYSLGDIKAFARSTNISATINPENSTSKVLWTLGKFAGKKTVPVYENNLAMINSKGLLTAKDNVQGTVRVTGYIINDDGTILSDSVDIEIGRAVEDKAGVLGKAQTFEFKADNLKLDNNNEIETKWLFKKSGSDKAIELSGNKDNPFALTIKPLTAENNGDQYAFIMKKKNANGYIVVFQTRYATLKVNPPANRNVTMTTNIKNLNTNESAASVLNNITDGNELKFDFTVQNNGSVDIRNLQLITNFRSDAEITSIMVDDKEIDKSQFEKSKVGPNLQLAMYLGSMSAGSKQTVTVIVKETNLKPEETHVFSSELMGKYADTGEQFVNSDLPKLNLNYVSNRGQILSEVKAINFEPIFGDERNTFKNRTDDTNAPNFVVSIQDARSNKHQIKVSVKQLNKFTNENGDILDAHLAFFNPDPQMIPFGQEVVISQTKDGEELHSIQWDKGHGLKLHLGNSFAKPGKYQARLEWDFVDAA</sequence>
<proteinExistence type="predicted"/>
<reference evidence="3" key="1">
    <citation type="submission" date="2018-08" db="EMBL/GenBank/DDBJ databases">
        <title>Genome of Lactobacillus sp. HBUAS52074.</title>
        <authorList>
            <person name="Guo Z."/>
            <person name="Zhang Z.D."/>
        </authorList>
    </citation>
    <scope>NUCLEOTIDE SEQUENCE [LARGE SCALE GENOMIC DNA]</scope>
    <source>
        <strain evidence="3">HBUAS52074</strain>
    </source>
</reference>
<name>A0A386PUJ3_9LACO</name>